<feature type="region of interest" description="Disordered" evidence="1">
    <location>
        <begin position="61"/>
        <end position="95"/>
    </location>
</feature>
<evidence type="ECO:0000256" key="1">
    <source>
        <dbReference type="SAM" id="MobiDB-lite"/>
    </source>
</evidence>
<keyword evidence="3" id="KW-1185">Reference proteome</keyword>
<dbReference type="Proteomes" id="UP000295192">
    <property type="component" value="Unassembled WGS sequence"/>
</dbReference>
<reference evidence="2 3" key="1">
    <citation type="journal article" date="2019" name="J. Hered.">
        <title>An Improved Genome Assembly for Drosophila navojoa, the Basal Species in the mojavensis Cluster.</title>
        <authorList>
            <person name="Vanderlinde T."/>
            <person name="Dupim E.G."/>
            <person name="Nazario-Yepiz N.O."/>
            <person name="Carvalho A.B."/>
        </authorList>
    </citation>
    <scope>NUCLEOTIDE SEQUENCE [LARGE SCALE GENOMIC DNA]</scope>
    <source>
        <strain evidence="2">Navoj_Jal97</strain>
        <tissue evidence="2">Whole organism</tissue>
    </source>
</reference>
<feature type="region of interest" description="Disordered" evidence="1">
    <location>
        <begin position="1"/>
        <end position="43"/>
    </location>
</feature>
<sequence length="117" mass="12781">MPPQHEYLLGPAPLSTARKQLPDQLLERDANSEPRTSDGHLVCMPLRPIGCQKRRSSGCYASNITNSSSSSSRRQQQKQCETRQQQQQQLVPATATTKTTTTTAIAIATNNLSTSAL</sequence>
<organism evidence="2 3">
    <name type="scientific">Drosophila navojoa</name>
    <name type="common">Fruit fly</name>
    <dbReference type="NCBI Taxonomy" id="7232"/>
    <lineage>
        <taxon>Eukaryota</taxon>
        <taxon>Metazoa</taxon>
        <taxon>Ecdysozoa</taxon>
        <taxon>Arthropoda</taxon>
        <taxon>Hexapoda</taxon>
        <taxon>Insecta</taxon>
        <taxon>Pterygota</taxon>
        <taxon>Neoptera</taxon>
        <taxon>Endopterygota</taxon>
        <taxon>Diptera</taxon>
        <taxon>Brachycera</taxon>
        <taxon>Muscomorpha</taxon>
        <taxon>Ephydroidea</taxon>
        <taxon>Drosophilidae</taxon>
        <taxon>Drosophila</taxon>
    </lineage>
</organism>
<protein>
    <submittedName>
        <fullName evidence="2">Uncharacterized protein</fullName>
    </submittedName>
</protein>
<evidence type="ECO:0000313" key="3">
    <source>
        <dbReference type="Proteomes" id="UP000295192"/>
    </source>
</evidence>
<dbReference type="EMBL" id="LSRL02000005">
    <property type="protein sequence ID" value="TDG52095.1"/>
    <property type="molecule type" value="Genomic_DNA"/>
</dbReference>
<proteinExistence type="predicted"/>
<gene>
    <name evidence="2" type="ORF">AWZ03_001376</name>
</gene>
<feature type="compositionally biased region" description="Basic and acidic residues" evidence="1">
    <location>
        <begin position="25"/>
        <end position="38"/>
    </location>
</feature>
<feature type="compositionally biased region" description="Low complexity" evidence="1">
    <location>
        <begin position="67"/>
        <end position="95"/>
    </location>
</feature>
<name>A0A484BVY8_DRONA</name>
<accession>A0A484BVY8</accession>
<dbReference type="AlphaFoldDB" id="A0A484BVY8"/>
<comment type="caution">
    <text evidence="2">The sequence shown here is derived from an EMBL/GenBank/DDBJ whole genome shotgun (WGS) entry which is preliminary data.</text>
</comment>
<evidence type="ECO:0000313" key="2">
    <source>
        <dbReference type="EMBL" id="TDG52095.1"/>
    </source>
</evidence>